<organism evidence="4 5">
    <name type="scientific">Lupinus luteus</name>
    <name type="common">European yellow lupine</name>
    <dbReference type="NCBI Taxonomy" id="3873"/>
    <lineage>
        <taxon>Eukaryota</taxon>
        <taxon>Viridiplantae</taxon>
        <taxon>Streptophyta</taxon>
        <taxon>Embryophyta</taxon>
        <taxon>Tracheophyta</taxon>
        <taxon>Spermatophyta</taxon>
        <taxon>Magnoliopsida</taxon>
        <taxon>eudicotyledons</taxon>
        <taxon>Gunneridae</taxon>
        <taxon>Pentapetalae</taxon>
        <taxon>rosids</taxon>
        <taxon>fabids</taxon>
        <taxon>Fabales</taxon>
        <taxon>Fabaceae</taxon>
        <taxon>Papilionoideae</taxon>
        <taxon>50 kb inversion clade</taxon>
        <taxon>genistoids sensu lato</taxon>
        <taxon>core genistoids</taxon>
        <taxon>Genisteae</taxon>
        <taxon>Lupinus</taxon>
    </lineage>
</organism>
<comment type="similarity">
    <text evidence="1">Belongs to the STIG1 family.</text>
</comment>
<dbReference type="Proteomes" id="UP001497480">
    <property type="component" value="Unassembled WGS sequence"/>
</dbReference>
<dbReference type="EMBL" id="CAXHTB010000005">
    <property type="protein sequence ID" value="CAL0307270.1"/>
    <property type="molecule type" value="Genomic_DNA"/>
</dbReference>
<evidence type="ECO:0000256" key="2">
    <source>
        <dbReference type="ARBA" id="ARBA00022729"/>
    </source>
</evidence>
<sequence>MKTLLLVVMLMALVAITLSATSSEPNGFVSQRYGRVVATSCDKYPKICDVKGSAGSDCCNNKCVKLSTDGSNCGKCGKKCSYGKICCEAMPRK</sequence>
<dbReference type="PANTHER" id="PTHR33227:SF60">
    <property type="entry name" value="STIG1-LIKE PROTEIN"/>
    <property type="match status" value="1"/>
</dbReference>
<feature type="signal peptide" evidence="3">
    <location>
        <begin position="1"/>
        <end position="19"/>
    </location>
</feature>
<evidence type="ECO:0000256" key="1">
    <source>
        <dbReference type="ARBA" id="ARBA00006010"/>
    </source>
</evidence>
<reference evidence="4 5" key="1">
    <citation type="submission" date="2024-03" db="EMBL/GenBank/DDBJ databases">
        <authorList>
            <person name="Martinez-Hernandez J."/>
        </authorList>
    </citation>
    <scope>NUCLEOTIDE SEQUENCE [LARGE SCALE GENOMIC DNA]</scope>
</reference>
<evidence type="ECO:0000313" key="4">
    <source>
        <dbReference type="EMBL" id="CAL0307270.1"/>
    </source>
</evidence>
<name>A0AAV1WD33_LUPLU</name>
<proteinExistence type="inferred from homology"/>
<accession>A0AAV1WD33</accession>
<keyword evidence="2 3" id="KW-0732">Signal</keyword>
<protein>
    <recommendedName>
        <fullName evidence="6">Stigma-specific STIG1-like protein 1</fullName>
    </recommendedName>
</protein>
<keyword evidence="5" id="KW-1185">Reference proteome</keyword>
<dbReference type="Pfam" id="PF04885">
    <property type="entry name" value="Stig1"/>
    <property type="match status" value="1"/>
</dbReference>
<evidence type="ECO:0000256" key="3">
    <source>
        <dbReference type="SAM" id="SignalP"/>
    </source>
</evidence>
<feature type="chain" id="PRO_5044021788" description="Stigma-specific STIG1-like protein 1" evidence="3">
    <location>
        <begin position="20"/>
        <end position="93"/>
    </location>
</feature>
<comment type="caution">
    <text evidence="4">The sequence shown here is derived from an EMBL/GenBank/DDBJ whole genome shotgun (WGS) entry which is preliminary data.</text>
</comment>
<dbReference type="PANTHER" id="PTHR33227">
    <property type="entry name" value="STIGMA-SPECIFIC STIG1-LIKE PROTEIN 3"/>
    <property type="match status" value="1"/>
</dbReference>
<dbReference type="InterPro" id="IPR006969">
    <property type="entry name" value="Stig-like"/>
</dbReference>
<dbReference type="AlphaFoldDB" id="A0AAV1WD33"/>
<evidence type="ECO:0000313" key="5">
    <source>
        <dbReference type="Proteomes" id="UP001497480"/>
    </source>
</evidence>
<gene>
    <name evidence="4" type="ORF">LLUT_LOCUS8330</name>
</gene>
<evidence type="ECO:0008006" key="6">
    <source>
        <dbReference type="Google" id="ProtNLM"/>
    </source>
</evidence>